<feature type="region of interest" description="Disordered" evidence="1">
    <location>
        <begin position="1"/>
        <end position="37"/>
    </location>
</feature>
<gene>
    <name evidence="2" type="ORF">PCOR1329_LOCUS81481</name>
</gene>
<evidence type="ECO:0000256" key="1">
    <source>
        <dbReference type="SAM" id="MobiDB-lite"/>
    </source>
</evidence>
<keyword evidence="3" id="KW-1185">Reference proteome</keyword>
<protein>
    <submittedName>
        <fullName evidence="2">Uncharacterized protein</fullName>
    </submittedName>
</protein>
<dbReference type="EMBL" id="CAUYUJ010021627">
    <property type="protein sequence ID" value="CAK0905958.1"/>
    <property type="molecule type" value="Genomic_DNA"/>
</dbReference>
<evidence type="ECO:0000313" key="2">
    <source>
        <dbReference type="EMBL" id="CAK0905958.1"/>
    </source>
</evidence>
<proteinExistence type="predicted"/>
<reference evidence="2" key="1">
    <citation type="submission" date="2023-10" db="EMBL/GenBank/DDBJ databases">
        <authorList>
            <person name="Chen Y."/>
            <person name="Shah S."/>
            <person name="Dougan E. K."/>
            <person name="Thang M."/>
            <person name="Chan C."/>
        </authorList>
    </citation>
    <scope>NUCLEOTIDE SEQUENCE [LARGE SCALE GENOMIC DNA]</scope>
</reference>
<comment type="caution">
    <text evidence="2">The sequence shown here is derived from an EMBL/GenBank/DDBJ whole genome shotgun (WGS) entry which is preliminary data.</text>
</comment>
<feature type="non-terminal residue" evidence="2">
    <location>
        <position position="183"/>
    </location>
</feature>
<sequence>MPALLQVGNGDTEMPFERNQRQRKDGDDEENKKNTYEDRDMSSVIFDTWVFKNDSPLILRIQEQTAAYGKATKEKGKNHDLGPPQIYAMGGLRTAVKELQLEDPLKTQVTKMFTDYDNYDNEQKSELVLFCKVDRMYEKEKKRLTLAVREPLFRGYLMQALKTTSAKRKYGRAPATHMERELQ</sequence>
<name>A0ABN9Y0L3_9DINO</name>
<evidence type="ECO:0000313" key="3">
    <source>
        <dbReference type="Proteomes" id="UP001189429"/>
    </source>
</evidence>
<accession>A0ABN9Y0L3</accession>
<feature type="compositionally biased region" description="Basic and acidic residues" evidence="1">
    <location>
        <begin position="15"/>
        <end position="37"/>
    </location>
</feature>
<dbReference type="Proteomes" id="UP001189429">
    <property type="component" value="Unassembled WGS sequence"/>
</dbReference>
<organism evidence="2 3">
    <name type="scientific">Prorocentrum cordatum</name>
    <dbReference type="NCBI Taxonomy" id="2364126"/>
    <lineage>
        <taxon>Eukaryota</taxon>
        <taxon>Sar</taxon>
        <taxon>Alveolata</taxon>
        <taxon>Dinophyceae</taxon>
        <taxon>Prorocentrales</taxon>
        <taxon>Prorocentraceae</taxon>
        <taxon>Prorocentrum</taxon>
    </lineage>
</organism>